<dbReference type="RefSeq" id="XP_040750576.1">
    <property type="nucleotide sequence ID" value="XM_040897450.1"/>
</dbReference>
<reference evidence="2 3" key="1">
    <citation type="journal article" date="2018" name="Proc. Natl. Acad. Sci. U.S.A.">
        <title>Linking secondary metabolites to gene clusters through genome sequencing of six diverse Aspergillus species.</title>
        <authorList>
            <person name="Kaerboelling I."/>
            <person name="Vesth T.C."/>
            <person name="Frisvad J.C."/>
            <person name="Nybo J.L."/>
            <person name="Theobald S."/>
            <person name="Kuo A."/>
            <person name="Bowyer P."/>
            <person name="Matsuda Y."/>
            <person name="Mondo S."/>
            <person name="Lyhne E.K."/>
            <person name="Kogle M.E."/>
            <person name="Clum A."/>
            <person name="Lipzen A."/>
            <person name="Salamov A."/>
            <person name="Ngan C.Y."/>
            <person name="Daum C."/>
            <person name="Chiniquy J."/>
            <person name="Barry K."/>
            <person name="LaButti K."/>
            <person name="Haridas S."/>
            <person name="Simmons B.A."/>
            <person name="Magnuson J.K."/>
            <person name="Mortensen U.H."/>
            <person name="Larsen T.O."/>
            <person name="Grigoriev I.V."/>
            <person name="Baker S.E."/>
            <person name="Andersen M.R."/>
        </authorList>
    </citation>
    <scope>NUCLEOTIDE SEQUENCE [LARGE SCALE GENOMIC DNA]</scope>
    <source>
        <strain evidence="2 3">IBT 24754</strain>
    </source>
</reference>
<dbReference type="GeneID" id="63814332"/>
<gene>
    <name evidence="2" type="ORF">P175DRAFT_0502704</name>
</gene>
<evidence type="ECO:0000313" key="3">
    <source>
        <dbReference type="Proteomes" id="UP000244073"/>
    </source>
</evidence>
<sequence>MLLVTQSRHYDPAIYAIVLTLGSALVHSYLKHQSKPFLDFEGCKGVIVVYLRT</sequence>
<keyword evidence="1" id="KW-0472">Membrane</keyword>
<dbReference type="VEuPathDB" id="FungiDB:P175DRAFT_0502704"/>
<protein>
    <submittedName>
        <fullName evidence="2">Uncharacterized protein</fullName>
    </submittedName>
</protein>
<proteinExistence type="predicted"/>
<dbReference type="EMBL" id="MSFN02000006">
    <property type="protein sequence ID" value="PTU19184.1"/>
    <property type="molecule type" value="Genomic_DNA"/>
</dbReference>
<evidence type="ECO:0000313" key="2">
    <source>
        <dbReference type="EMBL" id="PTU19184.1"/>
    </source>
</evidence>
<name>A0A2T5LSD2_9EURO</name>
<comment type="caution">
    <text evidence="2">The sequence shown here is derived from an EMBL/GenBank/DDBJ whole genome shotgun (WGS) entry which is preliminary data.</text>
</comment>
<accession>A0A2T5LSD2</accession>
<dbReference type="Proteomes" id="UP000244073">
    <property type="component" value="Unassembled WGS sequence"/>
</dbReference>
<dbReference type="AlphaFoldDB" id="A0A2T5LSD2"/>
<keyword evidence="1" id="KW-0812">Transmembrane</keyword>
<feature type="transmembrane region" description="Helical" evidence="1">
    <location>
        <begin position="12"/>
        <end position="30"/>
    </location>
</feature>
<organism evidence="2 3">
    <name type="scientific">Aspergillus ochraceoroseus IBT 24754</name>
    <dbReference type="NCBI Taxonomy" id="1392256"/>
    <lineage>
        <taxon>Eukaryota</taxon>
        <taxon>Fungi</taxon>
        <taxon>Dikarya</taxon>
        <taxon>Ascomycota</taxon>
        <taxon>Pezizomycotina</taxon>
        <taxon>Eurotiomycetes</taxon>
        <taxon>Eurotiomycetidae</taxon>
        <taxon>Eurotiales</taxon>
        <taxon>Aspergillaceae</taxon>
        <taxon>Aspergillus</taxon>
        <taxon>Aspergillus subgen. Nidulantes</taxon>
    </lineage>
</organism>
<evidence type="ECO:0000256" key="1">
    <source>
        <dbReference type="SAM" id="Phobius"/>
    </source>
</evidence>
<keyword evidence="1" id="KW-1133">Transmembrane helix</keyword>